<feature type="non-terminal residue" evidence="11">
    <location>
        <position position="1"/>
    </location>
</feature>
<evidence type="ECO:0000313" key="12">
    <source>
        <dbReference type="Proteomes" id="UP000749559"/>
    </source>
</evidence>
<organism evidence="11 12">
    <name type="scientific">Owenia fusiformis</name>
    <name type="common">Polychaete worm</name>
    <dbReference type="NCBI Taxonomy" id="6347"/>
    <lineage>
        <taxon>Eukaryota</taxon>
        <taxon>Metazoa</taxon>
        <taxon>Spiralia</taxon>
        <taxon>Lophotrochozoa</taxon>
        <taxon>Annelida</taxon>
        <taxon>Polychaeta</taxon>
        <taxon>Sedentaria</taxon>
        <taxon>Canalipalpata</taxon>
        <taxon>Sabellida</taxon>
        <taxon>Oweniida</taxon>
        <taxon>Oweniidae</taxon>
        <taxon>Owenia</taxon>
    </lineage>
</organism>
<evidence type="ECO:0000256" key="8">
    <source>
        <dbReference type="ARBA" id="ARBA00023242"/>
    </source>
</evidence>
<dbReference type="GO" id="GO:0000978">
    <property type="term" value="F:RNA polymerase II cis-regulatory region sequence-specific DNA binding"/>
    <property type="evidence" value="ECO:0007669"/>
    <property type="project" value="TreeGrafter"/>
</dbReference>
<reference evidence="11" key="1">
    <citation type="submission" date="2022-03" db="EMBL/GenBank/DDBJ databases">
        <authorList>
            <person name="Martin C."/>
        </authorList>
    </citation>
    <scope>NUCLEOTIDE SEQUENCE</scope>
</reference>
<proteinExistence type="predicted"/>
<keyword evidence="3" id="KW-0677">Repeat</keyword>
<keyword evidence="5" id="KW-0862">Zinc</keyword>
<keyword evidence="7" id="KW-0804">Transcription</keyword>
<dbReference type="PROSITE" id="PS50157">
    <property type="entry name" value="ZINC_FINGER_C2H2_2"/>
    <property type="match status" value="2"/>
</dbReference>
<dbReference type="SUPFAM" id="SSF69349">
    <property type="entry name" value="Phage fibre proteins"/>
    <property type="match status" value="1"/>
</dbReference>
<evidence type="ECO:0000256" key="6">
    <source>
        <dbReference type="ARBA" id="ARBA00023015"/>
    </source>
</evidence>
<comment type="caution">
    <text evidence="11">The sequence shown here is derived from an EMBL/GenBank/DDBJ whole genome shotgun (WGS) entry which is preliminary data.</text>
</comment>
<evidence type="ECO:0000256" key="4">
    <source>
        <dbReference type="ARBA" id="ARBA00022771"/>
    </source>
</evidence>
<dbReference type="InterPro" id="IPR051497">
    <property type="entry name" value="Dev/Hematopoietic_TF"/>
</dbReference>
<keyword evidence="12" id="KW-1185">Reference proteome</keyword>
<evidence type="ECO:0000256" key="5">
    <source>
        <dbReference type="ARBA" id="ARBA00022833"/>
    </source>
</evidence>
<dbReference type="Gene3D" id="3.30.160.60">
    <property type="entry name" value="Classic Zinc Finger"/>
    <property type="match status" value="2"/>
</dbReference>
<evidence type="ECO:0000259" key="10">
    <source>
        <dbReference type="PROSITE" id="PS50157"/>
    </source>
</evidence>
<keyword evidence="8" id="KW-0539">Nucleus</keyword>
<dbReference type="GO" id="GO:0003700">
    <property type="term" value="F:DNA-binding transcription factor activity"/>
    <property type="evidence" value="ECO:0007669"/>
    <property type="project" value="TreeGrafter"/>
</dbReference>
<comment type="subcellular location">
    <subcellularLocation>
        <location evidence="1">Nucleus</location>
    </subcellularLocation>
</comment>
<evidence type="ECO:0000256" key="2">
    <source>
        <dbReference type="ARBA" id="ARBA00022723"/>
    </source>
</evidence>
<dbReference type="PANTHER" id="PTHR45993:SF6">
    <property type="entry name" value="C2H2-TYPE DOMAIN-CONTAINING PROTEIN"/>
    <property type="match status" value="1"/>
</dbReference>
<evidence type="ECO:0000256" key="7">
    <source>
        <dbReference type="ARBA" id="ARBA00023163"/>
    </source>
</evidence>
<keyword evidence="6" id="KW-0805">Transcription regulation</keyword>
<dbReference type="SUPFAM" id="SSF57667">
    <property type="entry name" value="beta-beta-alpha zinc fingers"/>
    <property type="match status" value="1"/>
</dbReference>
<evidence type="ECO:0000256" key="1">
    <source>
        <dbReference type="ARBA" id="ARBA00004123"/>
    </source>
</evidence>
<dbReference type="GO" id="GO:0006357">
    <property type="term" value="P:regulation of transcription by RNA polymerase II"/>
    <property type="evidence" value="ECO:0007669"/>
    <property type="project" value="TreeGrafter"/>
</dbReference>
<dbReference type="PROSITE" id="PS00028">
    <property type="entry name" value="ZINC_FINGER_C2H2_1"/>
    <property type="match status" value="2"/>
</dbReference>
<dbReference type="OrthoDB" id="6077919at2759"/>
<dbReference type="FunFam" id="3.30.160.60:FF:000624">
    <property type="entry name" value="zinc finger protein 697"/>
    <property type="match status" value="1"/>
</dbReference>
<dbReference type="GO" id="GO:0005634">
    <property type="term" value="C:nucleus"/>
    <property type="evidence" value="ECO:0007669"/>
    <property type="project" value="UniProtKB-SubCell"/>
</dbReference>
<dbReference type="InterPro" id="IPR036236">
    <property type="entry name" value="Znf_C2H2_sf"/>
</dbReference>
<dbReference type="SMART" id="SM00355">
    <property type="entry name" value="ZnF_C2H2"/>
    <property type="match status" value="2"/>
</dbReference>
<accession>A0A8S4NB82</accession>
<protein>
    <recommendedName>
        <fullName evidence="10">C2H2-type domain-containing protein</fullName>
    </recommendedName>
</protein>
<feature type="domain" description="C2H2-type" evidence="10">
    <location>
        <begin position="179"/>
        <end position="206"/>
    </location>
</feature>
<feature type="domain" description="C2H2-type" evidence="10">
    <location>
        <begin position="207"/>
        <end position="229"/>
    </location>
</feature>
<sequence>QSKLPLSCSYLPQLFLRTLEETSKYISKYLNYFSAQWQMTAKEQLQYTMHQTRQHMDIPVHVYAAHNRGIQNQEAYGHVQQLTGTAGQQLTGTAGQRLTGTAGQRLTGTAGQQLTGTAGQQLTGTAGQRLTGTAGQQLTGTAGQQLTGTAGQQLTGTAGQQLTGTFKSNKQAMNSSPHRTCEYCQKVFRAGRDYLRHVRIHTGEKPYKCPMCLKQFRQPEHLKGHIKRHQKPLLK</sequence>
<name>A0A8S4NB82_OWEFU</name>
<dbReference type="GO" id="GO:0008270">
    <property type="term" value="F:zinc ion binding"/>
    <property type="evidence" value="ECO:0007669"/>
    <property type="project" value="UniProtKB-KW"/>
</dbReference>
<keyword evidence="2" id="KW-0479">Metal-binding</keyword>
<dbReference type="Proteomes" id="UP000749559">
    <property type="component" value="Unassembled WGS sequence"/>
</dbReference>
<dbReference type="PANTHER" id="PTHR45993">
    <property type="entry name" value="B-CELL LYMPHOMA/LEUKEMIA 11"/>
    <property type="match status" value="1"/>
</dbReference>
<evidence type="ECO:0000256" key="3">
    <source>
        <dbReference type="ARBA" id="ARBA00022737"/>
    </source>
</evidence>
<keyword evidence="4 9" id="KW-0863">Zinc-finger</keyword>
<evidence type="ECO:0000313" key="11">
    <source>
        <dbReference type="EMBL" id="CAH1778368.1"/>
    </source>
</evidence>
<dbReference type="EMBL" id="CAIIXF020000002">
    <property type="protein sequence ID" value="CAH1778368.1"/>
    <property type="molecule type" value="Genomic_DNA"/>
</dbReference>
<dbReference type="Pfam" id="PF00096">
    <property type="entry name" value="zf-C2H2"/>
    <property type="match status" value="1"/>
</dbReference>
<evidence type="ECO:0000256" key="9">
    <source>
        <dbReference type="PROSITE-ProRule" id="PRU00042"/>
    </source>
</evidence>
<gene>
    <name evidence="11" type="ORF">OFUS_LOCUS5296</name>
</gene>
<dbReference type="AlphaFoldDB" id="A0A8S4NB82"/>
<dbReference type="InterPro" id="IPR013087">
    <property type="entry name" value="Znf_C2H2_type"/>
</dbReference>